<protein>
    <submittedName>
        <fullName evidence="6">Cytochrome P450</fullName>
    </submittedName>
</protein>
<keyword evidence="5" id="KW-0503">Monooxygenase</keyword>
<dbReference type="PANTHER" id="PTHR46300">
    <property type="entry name" value="P450, PUTATIVE (EUROFUNG)-RELATED-RELATED"/>
    <property type="match status" value="1"/>
</dbReference>
<evidence type="ECO:0000313" key="7">
    <source>
        <dbReference type="Proteomes" id="UP000800036"/>
    </source>
</evidence>
<evidence type="ECO:0000256" key="5">
    <source>
        <dbReference type="ARBA" id="ARBA00023033"/>
    </source>
</evidence>
<dbReference type="GO" id="GO:0004497">
    <property type="term" value="F:monooxygenase activity"/>
    <property type="evidence" value="ECO:0007669"/>
    <property type="project" value="UniProtKB-KW"/>
</dbReference>
<dbReference type="Pfam" id="PF00067">
    <property type="entry name" value="p450"/>
    <property type="match status" value="1"/>
</dbReference>
<dbReference type="InterPro" id="IPR050364">
    <property type="entry name" value="Cytochrome_P450_fung"/>
</dbReference>
<keyword evidence="2" id="KW-0479">Metal-binding</keyword>
<comment type="similarity">
    <text evidence="1">Belongs to the cytochrome P450 family.</text>
</comment>
<organism evidence="6 7">
    <name type="scientific">Bimuria novae-zelandiae CBS 107.79</name>
    <dbReference type="NCBI Taxonomy" id="1447943"/>
    <lineage>
        <taxon>Eukaryota</taxon>
        <taxon>Fungi</taxon>
        <taxon>Dikarya</taxon>
        <taxon>Ascomycota</taxon>
        <taxon>Pezizomycotina</taxon>
        <taxon>Dothideomycetes</taxon>
        <taxon>Pleosporomycetidae</taxon>
        <taxon>Pleosporales</taxon>
        <taxon>Massarineae</taxon>
        <taxon>Didymosphaeriaceae</taxon>
        <taxon>Bimuria</taxon>
    </lineage>
</organism>
<dbReference type="OrthoDB" id="1470350at2759"/>
<keyword evidence="7" id="KW-1185">Reference proteome</keyword>
<keyword evidence="4" id="KW-0408">Iron</keyword>
<dbReference type="Gene3D" id="1.10.630.10">
    <property type="entry name" value="Cytochrome P450"/>
    <property type="match status" value="1"/>
</dbReference>
<sequence>MVVGKDRLPTFKDIPQLPTVRAVVKEGIRHRSIVAELGIARKLDQDDWHEEYFIPKGTILHSNFSAIFSDRTLYPDGSVYNPARWLGPSYPTYREPLSIYPNLTGFTSFGYGRRACPRTNFTDRTPTVMVARLAWAFNIKKQIDPVTRKELPLNIKYEPTPNPKPEPFSARFEVRDEQRAKMITKEKEKEDLKDPLFVEKR</sequence>
<dbReference type="EMBL" id="ML976674">
    <property type="protein sequence ID" value="KAF1974652.1"/>
    <property type="molecule type" value="Genomic_DNA"/>
</dbReference>
<name>A0A6A5VFC3_9PLEO</name>
<dbReference type="SUPFAM" id="SSF48264">
    <property type="entry name" value="Cytochrome P450"/>
    <property type="match status" value="1"/>
</dbReference>
<dbReference type="GO" id="GO:0016705">
    <property type="term" value="F:oxidoreductase activity, acting on paired donors, with incorporation or reduction of molecular oxygen"/>
    <property type="evidence" value="ECO:0007669"/>
    <property type="project" value="InterPro"/>
</dbReference>
<evidence type="ECO:0000256" key="4">
    <source>
        <dbReference type="ARBA" id="ARBA00023004"/>
    </source>
</evidence>
<gene>
    <name evidence="6" type="ORF">BU23DRAFT_567448</name>
</gene>
<evidence type="ECO:0000256" key="3">
    <source>
        <dbReference type="ARBA" id="ARBA00023002"/>
    </source>
</evidence>
<dbReference type="InterPro" id="IPR001128">
    <property type="entry name" value="Cyt_P450"/>
</dbReference>
<dbReference type="Proteomes" id="UP000800036">
    <property type="component" value="Unassembled WGS sequence"/>
</dbReference>
<dbReference type="GO" id="GO:0005506">
    <property type="term" value="F:iron ion binding"/>
    <property type="evidence" value="ECO:0007669"/>
    <property type="project" value="InterPro"/>
</dbReference>
<dbReference type="AlphaFoldDB" id="A0A6A5VFC3"/>
<evidence type="ECO:0000256" key="1">
    <source>
        <dbReference type="ARBA" id="ARBA00010617"/>
    </source>
</evidence>
<dbReference type="InterPro" id="IPR036396">
    <property type="entry name" value="Cyt_P450_sf"/>
</dbReference>
<dbReference type="PANTHER" id="PTHR46300:SF2">
    <property type="entry name" value="CYTOCHROME P450 MONOOXYGENASE ALNH-RELATED"/>
    <property type="match status" value="1"/>
</dbReference>
<evidence type="ECO:0000256" key="2">
    <source>
        <dbReference type="ARBA" id="ARBA00022723"/>
    </source>
</evidence>
<accession>A0A6A5VFC3</accession>
<evidence type="ECO:0000313" key="6">
    <source>
        <dbReference type="EMBL" id="KAF1974652.1"/>
    </source>
</evidence>
<proteinExistence type="inferred from homology"/>
<reference evidence="6" key="1">
    <citation type="journal article" date="2020" name="Stud. Mycol.">
        <title>101 Dothideomycetes genomes: a test case for predicting lifestyles and emergence of pathogens.</title>
        <authorList>
            <person name="Haridas S."/>
            <person name="Albert R."/>
            <person name="Binder M."/>
            <person name="Bloem J."/>
            <person name="Labutti K."/>
            <person name="Salamov A."/>
            <person name="Andreopoulos B."/>
            <person name="Baker S."/>
            <person name="Barry K."/>
            <person name="Bills G."/>
            <person name="Bluhm B."/>
            <person name="Cannon C."/>
            <person name="Castanera R."/>
            <person name="Culley D."/>
            <person name="Daum C."/>
            <person name="Ezra D."/>
            <person name="Gonzalez J."/>
            <person name="Henrissat B."/>
            <person name="Kuo A."/>
            <person name="Liang C."/>
            <person name="Lipzen A."/>
            <person name="Lutzoni F."/>
            <person name="Magnuson J."/>
            <person name="Mondo S."/>
            <person name="Nolan M."/>
            <person name="Ohm R."/>
            <person name="Pangilinan J."/>
            <person name="Park H.-J."/>
            <person name="Ramirez L."/>
            <person name="Alfaro M."/>
            <person name="Sun H."/>
            <person name="Tritt A."/>
            <person name="Yoshinaga Y."/>
            <person name="Zwiers L.-H."/>
            <person name="Turgeon B."/>
            <person name="Goodwin S."/>
            <person name="Spatafora J."/>
            <person name="Crous P."/>
            <person name="Grigoriev I."/>
        </authorList>
    </citation>
    <scope>NUCLEOTIDE SEQUENCE</scope>
    <source>
        <strain evidence="6">CBS 107.79</strain>
    </source>
</reference>
<dbReference type="GO" id="GO:0020037">
    <property type="term" value="F:heme binding"/>
    <property type="evidence" value="ECO:0007669"/>
    <property type="project" value="InterPro"/>
</dbReference>
<keyword evidence="3" id="KW-0560">Oxidoreductase</keyword>